<proteinExistence type="predicted"/>
<protein>
    <submittedName>
        <fullName evidence="2">Uncharacterized protein</fullName>
    </submittedName>
</protein>
<evidence type="ECO:0000256" key="1">
    <source>
        <dbReference type="SAM" id="MobiDB-lite"/>
    </source>
</evidence>
<accession>A0A9I9EM99</accession>
<dbReference type="EnsemblPlants" id="MELO3C035322.2.1">
    <property type="protein sequence ID" value="MELO3C035322.2.1"/>
    <property type="gene ID" value="MELO3C035322.2"/>
</dbReference>
<sequence length="112" mass="12543">MGSFSVKNIAAMAIWRLTHFSGMTIWHLWMNDGNYFLNLPSLIDSISRPFIVNSDGVAGKVFVKMPVRVIVGLRCEKEKERQTEGIHSIWGSGRENNGSSEKGDNLLAVYDV</sequence>
<name>A0A9I9EM99_CUCME</name>
<feature type="region of interest" description="Disordered" evidence="1">
    <location>
        <begin position="84"/>
        <end position="112"/>
    </location>
</feature>
<organism evidence="2">
    <name type="scientific">Cucumis melo</name>
    <name type="common">Muskmelon</name>
    <dbReference type="NCBI Taxonomy" id="3656"/>
    <lineage>
        <taxon>Eukaryota</taxon>
        <taxon>Viridiplantae</taxon>
        <taxon>Streptophyta</taxon>
        <taxon>Embryophyta</taxon>
        <taxon>Tracheophyta</taxon>
        <taxon>Spermatophyta</taxon>
        <taxon>Magnoliopsida</taxon>
        <taxon>eudicotyledons</taxon>
        <taxon>Gunneridae</taxon>
        <taxon>Pentapetalae</taxon>
        <taxon>rosids</taxon>
        <taxon>fabids</taxon>
        <taxon>Cucurbitales</taxon>
        <taxon>Cucurbitaceae</taxon>
        <taxon>Benincaseae</taxon>
        <taxon>Cucumis</taxon>
    </lineage>
</organism>
<dbReference type="Gramene" id="MELO3C035322.2.1">
    <property type="protein sequence ID" value="MELO3C035322.2.1"/>
    <property type="gene ID" value="MELO3C035322.2"/>
</dbReference>
<evidence type="ECO:0000313" key="2">
    <source>
        <dbReference type="EnsemblPlants" id="MELO3C035322.2.1"/>
    </source>
</evidence>
<dbReference type="AlphaFoldDB" id="A0A9I9EM99"/>
<reference evidence="2" key="1">
    <citation type="submission" date="2023-03" db="UniProtKB">
        <authorList>
            <consortium name="EnsemblPlants"/>
        </authorList>
    </citation>
    <scope>IDENTIFICATION</scope>
</reference>